<accession>A0A939D8C3</accession>
<evidence type="ECO:0000313" key="11">
    <source>
        <dbReference type="Proteomes" id="UP000664545"/>
    </source>
</evidence>
<keyword evidence="11" id="KW-1185">Reference proteome</keyword>
<dbReference type="Pfam" id="PF00441">
    <property type="entry name" value="Acyl-CoA_dh_1"/>
    <property type="match status" value="1"/>
</dbReference>
<name>A0A939D8C3_CLOAM</name>
<dbReference type="PIRSF" id="PIRSF016578">
    <property type="entry name" value="HsaA"/>
    <property type="match status" value="1"/>
</dbReference>
<dbReference type="Pfam" id="PF02770">
    <property type="entry name" value="Acyl-CoA_dh_M"/>
    <property type="match status" value="1"/>
</dbReference>
<comment type="cofactor">
    <cofactor evidence="1 6">
        <name>FAD</name>
        <dbReference type="ChEBI" id="CHEBI:57692"/>
    </cofactor>
</comment>
<evidence type="ECO:0000256" key="2">
    <source>
        <dbReference type="ARBA" id="ARBA00009347"/>
    </source>
</evidence>
<dbReference type="InterPro" id="IPR006089">
    <property type="entry name" value="Acyl-CoA_DH_CS"/>
</dbReference>
<keyword evidence="3 6" id="KW-0285">Flavoprotein</keyword>
<organism evidence="10 11">
    <name type="scientific">Clostridium aminobutyricum</name>
    <dbReference type="NCBI Taxonomy" id="33953"/>
    <lineage>
        <taxon>Bacteria</taxon>
        <taxon>Bacillati</taxon>
        <taxon>Bacillota</taxon>
        <taxon>Clostridia</taxon>
        <taxon>Eubacteriales</taxon>
        <taxon>Clostridiaceae</taxon>
        <taxon>Clostridium</taxon>
    </lineage>
</organism>
<dbReference type="Gene3D" id="1.10.540.10">
    <property type="entry name" value="Acyl-CoA dehydrogenase/oxidase, N-terminal domain"/>
    <property type="match status" value="1"/>
</dbReference>
<dbReference type="InterPro" id="IPR036250">
    <property type="entry name" value="AcylCo_DH-like_C"/>
</dbReference>
<dbReference type="PANTHER" id="PTHR43884:SF12">
    <property type="entry name" value="ISOVALERYL-COA DEHYDROGENASE, MITOCHONDRIAL-RELATED"/>
    <property type="match status" value="1"/>
</dbReference>
<evidence type="ECO:0000256" key="6">
    <source>
        <dbReference type="RuleBase" id="RU362125"/>
    </source>
</evidence>
<dbReference type="InterPro" id="IPR009100">
    <property type="entry name" value="AcylCoA_DH/oxidase_NM_dom_sf"/>
</dbReference>
<evidence type="ECO:0000313" key="10">
    <source>
        <dbReference type="EMBL" id="MBN7772980.1"/>
    </source>
</evidence>
<protein>
    <submittedName>
        <fullName evidence="10">Acyl-CoA dehydrogenase</fullName>
    </submittedName>
</protein>
<dbReference type="InterPro" id="IPR009075">
    <property type="entry name" value="AcylCo_DH/oxidase_C"/>
</dbReference>
<dbReference type="Gene3D" id="1.20.140.10">
    <property type="entry name" value="Butyryl-CoA Dehydrogenase, subunit A, domain 3"/>
    <property type="match status" value="1"/>
</dbReference>
<evidence type="ECO:0000256" key="4">
    <source>
        <dbReference type="ARBA" id="ARBA00022827"/>
    </source>
</evidence>
<feature type="domain" description="Acyl-CoA dehydrogenase/oxidase N-terminal" evidence="9">
    <location>
        <begin position="7"/>
        <end position="117"/>
    </location>
</feature>
<feature type="domain" description="Acyl-CoA dehydrogenase/oxidase C-terminal" evidence="7">
    <location>
        <begin position="229"/>
        <end position="374"/>
    </location>
</feature>
<dbReference type="Proteomes" id="UP000664545">
    <property type="component" value="Unassembled WGS sequence"/>
</dbReference>
<dbReference type="EMBL" id="JAFJZZ010000002">
    <property type="protein sequence ID" value="MBN7772980.1"/>
    <property type="molecule type" value="Genomic_DNA"/>
</dbReference>
<evidence type="ECO:0000259" key="8">
    <source>
        <dbReference type="Pfam" id="PF02770"/>
    </source>
</evidence>
<proteinExistence type="inferred from homology"/>
<evidence type="ECO:0000256" key="3">
    <source>
        <dbReference type="ARBA" id="ARBA00022630"/>
    </source>
</evidence>
<evidence type="ECO:0000256" key="5">
    <source>
        <dbReference type="ARBA" id="ARBA00023002"/>
    </source>
</evidence>
<reference evidence="10" key="1">
    <citation type="submission" date="2021-02" db="EMBL/GenBank/DDBJ databases">
        <title>Abyssanaerobacter marinus gen.nov., sp., nov, anaerobic bacterium isolated from the Onnuri vent field of Indian Ocean and suggestion of Mogibacteriaceae fam. nov., and proposal of reclassification of ambiguous this family's genus member.</title>
        <authorList>
            <person name="Kim Y.J."/>
            <person name="Yang J.-A."/>
        </authorList>
    </citation>
    <scope>NUCLEOTIDE SEQUENCE</scope>
    <source>
        <strain evidence="10">DSM 2634</strain>
    </source>
</reference>
<dbReference type="GO" id="GO:0050660">
    <property type="term" value="F:flavin adenine dinucleotide binding"/>
    <property type="evidence" value="ECO:0007669"/>
    <property type="project" value="InterPro"/>
</dbReference>
<keyword evidence="4 6" id="KW-0274">FAD</keyword>
<comment type="similarity">
    <text evidence="2 6">Belongs to the acyl-CoA dehydrogenase family.</text>
</comment>
<dbReference type="FunFam" id="2.40.110.10:FF:000001">
    <property type="entry name" value="Acyl-CoA dehydrogenase, mitochondrial"/>
    <property type="match status" value="1"/>
</dbReference>
<evidence type="ECO:0000259" key="7">
    <source>
        <dbReference type="Pfam" id="PF00441"/>
    </source>
</evidence>
<dbReference type="InterPro" id="IPR037069">
    <property type="entry name" value="AcylCoA_DH/ox_N_sf"/>
</dbReference>
<dbReference type="CDD" id="cd01158">
    <property type="entry name" value="SCAD_SBCAD"/>
    <property type="match status" value="1"/>
</dbReference>
<dbReference type="InterPro" id="IPR046373">
    <property type="entry name" value="Acyl-CoA_Oxase/DH_mid-dom_sf"/>
</dbReference>
<dbReference type="Pfam" id="PF02771">
    <property type="entry name" value="Acyl-CoA_dh_N"/>
    <property type="match status" value="1"/>
</dbReference>
<dbReference type="AlphaFoldDB" id="A0A939D8C3"/>
<keyword evidence="5 6" id="KW-0560">Oxidoreductase</keyword>
<dbReference type="Gene3D" id="2.40.110.10">
    <property type="entry name" value="Butyryl-CoA Dehydrogenase, subunit A, domain 2"/>
    <property type="match status" value="1"/>
</dbReference>
<feature type="domain" description="Acyl-CoA oxidase/dehydrogenase middle" evidence="8">
    <location>
        <begin position="122"/>
        <end position="217"/>
    </location>
</feature>
<sequence length="379" mass="41466">MEFTYSREQQMLKKMLKKFAETEIAPISSEIDEKAIYPYETVAKLGELGVMGMPFPQEYGGAGTDYLTYIMAIEEISKIDASHGVIVQTHNALCCWPIFTYGTQEQKQKYLPALLSGRKLGAFGLTEPNAGTDAAGTQTKAVDAGDHWILNGSKIFISGGGIADVYVIMAMTDKSKGTKGISAFIVEKGTPGFSFPKHENKMGIRGSIAAELVFEDCKIPKENLLGLEGKGFKVAMTSLDVGRLGIAAQALGIAQGAFDQTVTYMKQRKQFGRTLDKFQALAFEMASMKTRIDGARYLLYDACNIRDRGLPATVSAAEAKLACSEAAMYVTTKAVQFHGGYGYIKDYPVERMMRDAKITEIYEGTSEVMKMVMAGDIFK</sequence>
<dbReference type="PROSITE" id="PS00073">
    <property type="entry name" value="ACYL_COA_DH_2"/>
    <property type="match status" value="1"/>
</dbReference>
<evidence type="ECO:0000259" key="9">
    <source>
        <dbReference type="Pfam" id="PF02771"/>
    </source>
</evidence>
<dbReference type="InterPro" id="IPR013786">
    <property type="entry name" value="AcylCoA_DH/ox_N"/>
</dbReference>
<dbReference type="FunFam" id="1.10.540.10:FF:000002">
    <property type="entry name" value="Acyl-CoA dehydrogenase FadE19"/>
    <property type="match status" value="1"/>
</dbReference>
<dbReference type="InterPro" id="IPR006091">
    <property type="entry name" value="Acyl-CoA_Oxase/DH_mid-dom"/>
</dbReference>
<dbReference type="SUPFAM" id="SSF56645">
    <property type="entry name" value="Acyl-CoA dehydrogenase NM domain-like"/>
    <property type="match status" value="1"/>
</dbReference>
<dbReference type="PROSITE" id="PS00072">
    <property type="entry name" value="ACYL_COA_DH_1"/>
    <property type="match status" value="1"/>
</dbReference>
<dbReference type="FunFam" id="1.20.140.10:FF:000004">
    <property type="entry name" value="Acyl-CoA dehydrogenase FadE25"/>
    <property type="match status" value="1"/>
</dbReference>
<gene>
    <name evidence="10" type="ORF">JYB65_06375</name>
</gene>
<dbReference type="GO" id="GO:0003995">
    <property type="term" value="F:acyl-CoA dehydrogenase activity"/>
    <property type="evidence" value="ECO:0007669"/>
    <property type="project" value="InterPro"/>
</dbReference>
<dbReference type="RefSeq" id="WP_206581824.1">
    <property type="nucleotide sequence ID" value="NZ_JAFJZZ010000002.1"/>
</dbReference>
<dbReference type="PANTHER" id="PTHR43884">
    <property type="entry name" value="ACYL-COA DEHYDROGENASE"/>
    <property type="match status" value="1"/>
</dbReference>
<dbReference type="SUPFAM" id="SSF47203">
    <property type="entry name" value="Acyl-CoA dehydrogenase C-terminal domain-like"/>
    <property type="match status" value="1"/>
</dbReference>
<comment type="caution">
    <text evidence="10">The sequence shown here is derived from an EMBL/GenBank/DDBJ whole genome shotgun (WGS) entry which is preliminary data.</text>
</comment>
<evidence type="ECO:0000256" key="1">
    <source>
        <dbReference type="ARBA" id="ARBA00001974"/>
    </source>
</evidence>